<dbReference type="STRING" id="768706.Desor_2987"/>
<dbReference type="PATRIC" id="fig|768706.3.peg.3001"/>
<dbReference type="PIRSF" id="PIRSF000429">
    <property type="entry name" value="Ac-CoA_Ac_transf"/>
    <property type="match status" value="1"/>
</dbReference>
<dbReference type="InterPro" id="IPR002155">
    <property type="entry name" value="Thiolase"/>
</dbReference>
<dbReference type="AlphaFoldDB" id="G7WGS5"/>
<dbReference type="Pfam" id="PF00108">
    <property type="entry name" value="Thiolase_N"/>
    <property type="match status" value="1"/>
</dbReference>
<name>G7WGS5_DESOD</name>
<proteinExistence type="predicted"/>
<dbReference type="eggNOG" id="COG0183">
    <property type="taxonomic scope" value="Bacteria"/>
</dbReference>
<reference evidence="4" key="1">
    <citation type="submission" date="2011-11" db="EMBL/GenBank/DDBJ databases">
        <title>Complete sequence of Desulfosporosinus orientis DSM 765.</title>
        <authorList>
            <person name="Lucas S."/>
            <person name="Han J."/>
            <person name="Lapidus A."/>
            <person name="Cheng J.-F."/>
            <person name="Goodwin L."/>
            <person name="Pitluck S."/>
            <person name="Peters L."/>
            <person name="Ovchinnikova G."/>
            <person name="Teshima H."/>
            <person name="Detter J.C."/>
            <person name="Han C."/>
            <person name="Tapia R."/>
            <person name="Land M."/>
            <person name="Hauser L."/>
            <person name="Kyrpides N."/>
            <person name="Ivanova N."/>
            <person name="Pagani I."/>
            <person name="Pester M."/>
            <person name="Spring S."/>
            <person name="Ollivier B."/>
            <person name="Rattei T."/>
            <person name="Klenk H.-P."/>
            <person name="Wagner M."/>
            <person name="Loy A."/>
            <person name="Woyke T."/>
        </authorList>
    </citation>
    <scope>NUCLEOTIDE SEQUENCE [LARGE SCALE GENOMIC DNA]</scope>
    <source>
        <strain evidence="4">ATCC 19365 / DSM 765 / NCIMB 8382 / VKM B-1628</strain>
    </source>
</reference>
<feature type="domain" description="Thiolase C-terminal" evidence="2">
    <location>
        <begin position="247"/>
        <end position="359"/>
    </location>
</feature>
<dbReference type="Pfam" id="PF22691">
    <property type="entry name" value="Thiolase_C_1"/>
    <property type="match status" value="1"/>
</dbReference>
<dbReference type="Gene3D" id="3.40.47.10">
    <property type="match status" value="1"/>
</dbReference>
<dbReference type="SUPFAM" id="SSF53901">
    <property type="entry name" value="Thiolase-like"/>
    <property type="match status" value="1"/>
</dbReference>
<keyword evidence="3" id="KW-0808">Transferase</keyword>
<evidence type="ECO:0000313" key="4">
    <source>
        <dbReference type="Proteomes" id="UP000006346"/>
    </source>
</evidence>
<dbReference type="EMBL" id="CP003108">
    <property type="protein sequence ID" value="AET68511.1"/>
    <property type="molecule type" value="Genomic_DNA"/>
</dbReference>
<dbReference type="InterPro" id="IPR055140">
    <property type="entry name" value="Thiolase_C_2"/>
</dbReference>
<dbReference type="HOGENOM" id="CLU_035425_4_0_9"/>
<evidence type="ECO:0000259" key="1">
    <source>
        <dbReference type="Pfam" id="PF00108"/>
    </source>
</evidence>
<dbReference type="OrthoDB" id="9785768at2"/>
<evidence type="ECO:0000313" key="3">
    <source>
        <dbReference type="EMBL" id="AET68511.1"/>
    </source>
</evidence>
<evidence type="ECO:0000259" key="2">
    <source>
        <dbReference type="Pfam" id="PF22691"/>
    </source>
</evidence>
<dbReference type="InterPro" id="IPR016039">
    <property type="entry name" value="Thiolase-like"/>
</dbReference>
<dbReference type="Proteomes" id="UP000006346">
    <property type="component" value="Chromosome"/>
</dbReference>
<dbReference type="InterPro" id="IPR020616">
    <property type="entry name" value="Thiolase_N"/>
</dbReference>
<protein>
    <submittedName>
        <fullName evidence="3">Acetyl-CoA acetyltransferase</fullName>
    </submittedName>
</protein>
<gene>
    <name evidence="3" type="ordered locus">Desor_2987</name>
</gene>
<dbReference type="PANTHER" id="PTHR42870:SF1">
    <property type="entry name" value="NON-SPECIFIC LIPID-TRANSFER PROTEIN-LIKE 2"/>
    <property type="match status" value="1"/>
</dbReference>
<dbReference type="RefSeq" id="WP_014185319.1">
    <property type="nucleotide sequence ID" value="NC_016584.1"/>
</dbReference>
<feature type="domain" description="Thiolase N-terminal" evidence="1">
    <location>
        <begin position="15"/>
        <end position="213"/>
    </location>
</feature>
<dbReference type="CDD" id="cd00829">
    <property type="entry name" value="SCP-x_thiolase"/>
    <property type="match status" value="1"/>
</dbReference>
<keyword evidence="4" id="KW-1185">Reference proteome</keyword>
<organism evidence="3 4">
    <name type="scientific">Desulfosporosinus orientis (strain ATCC 19365 / DSM 765 / NCIMB 8382 / VKM B-1628 / Singapore I)</name>
    <name type="common">Desulfotomaculum orientis</name>
    <dbReference type="NCBI Taxonomy" id="768706"/>
    <lineage>
        <taxon>Bacteria</taxon>
        <taxon>Bacillati</taxon>
        <taxon>Bacillota</taxon>
        <taxon>Clostridia</taxon>
        <taxon>Eubacteriales</taxon>
        <taxon>Desulfitobacteriaceae</taxon>
        <taxon>Desulfosporosinus</taxon>
    </lineage>
</organism>
<sequence length="370" mass="39652">MRKVVVAGVGMHPCGIWPDKERSEIALTAIINALEDSQVPFKDIQKVYCSHVLEGASIAQIICQKIGLIGVPMINMENACTSGSTAMGEAYFAIATGQYDVALVIGVEQMSNMGVLGGVADTKSLDSLLGMNIMPALYAMNANEHMHKYGTTREQLALVAVKNKKNGTINPYAHIRKEFTLEEVLGSRRIVDPITLLMCCPNSDGGAAAILCAEDVLSKYNSKPKVYMAGTALRTYAYGENSNDLNRRAAKDAYEMAGVDPKDVDVAEVHDAFTIGEIMHYETLGFCPLGEGGRFLEEGHTQITGDIAVNPSGGLQSRGHPLGMTGVAQACEVVWQLRQEAKGRQVNNPKVGLCHTQGAGGVACVNIFTL</sequence>
<dbReference type="PANTHER" id="PTHR42870">
    <property type="entry name" value="ACETYL-COA C-ACETYLTRANSFERASE"/>
    <property type="match status" value="1"/>
</dbReference>
<dbReference type="GO" id="GO:0016747">
    <property type="term" value="F:acyltransferase activity, transferring groups other than amino-acyl groups"/>
    <property type="evidence" value="ECO:0007669"/>
    <property type="project" value="InterPro"/>
</dbReference>
<reference evidence="3 4" key="2">
    <citation type="journal article" date="2012" name="J. Bacteriol.">
        <title>Complete genome sequences of Desulfosporosinus orientis DSM765T, Desulfosporosinus youngiae DSM17734T, Desulfosporosinus meridiei DSM13257T, and Desulfosporosinus acidiphilus DSM22704T.</title>
        <authorList>
            <person name="Pester M."/>
            <person name="Brambilla E."/>
            <person name="Alazard D."/>
            <person name="Rattei T."/>
            <person name="Weinmaier T."/>
            <person name="Han J."/>
            <person name="Lucas S."/>
            <person name="Lapidus A."/>
            <person name="Cheng J.F."/>
            <person name="Goodwin L."/>
            <person name="Pitluck S."/>
            <person name="Peters L."/>
            <person name="Ovchinnikova G."/>
            <person name="Teshima H."/>
            <person name="Detter J.C."/>
            <person name="Han C.S."/>
            <person name="Tapia R."/>
            <person name="Land M.L."/>
            <person name="Hauser L."/>
            <person name="Kyrpides N.C."/>
            <person name="Ivanova N.N."/>
            <person name="Pagani I."/>
            <person name="Huntmann M."/>
            <person name="Wei C.L."/>
            <person name="Davenport K.W."/>
            <person name="Daligault H."/>
            <person name="Chain P.S."/>
            <person name="Chen A."/>
            <person name="Mavromatis K."/>
            <person name="Markowitz V."/>
            <person name="Szeto E."/>
            <person name="Mikhailova N."/>
            <person name="Pati A."/>
            <person name="Wagner M."/>
            <person name="Woyke T."/>
            <person name="Ollivier B."/>
            <person name="Klenk H.P."/>
            <person name="Spring S."/>
            <person name="Loy A."/>
        </authorList>
    </citation>
    <scope>NUCLEOTIDE SEQUENCE [LARGE SCALE GENOMIC DNA]</scope>
    <source>
        <strain evidence="4">ATCC 19365 / DSM 765 / NCIMB 8382 / VKM B-1628</strain>
    </source>
</reference>
<dbReference type="KEGG" id="dor:Desor_2987"/>
<accession>G7WGS5</accession>